<accession>A0A258FNN0</accession>
<organism evidence="2 3">
    <name type="scientific">Brevundimonas subvibrioides</name>
    <dbReference type="NCBI Taxonomy" id="74313"/>
    <lineage>
        <taxon>Bacteria</taxon>
        <taxon>Pseudomonadati</taxon>
        <taxon>Pseudomonadota</taxon>
        <taxon>Alphaproteobacteria</taxon>
        <taxon>Caulobacterales</taxon>
        <taxon>Caulobacteraceae</taxon>
        <taxon>Brevundimonas</taxon>
    </lineage>
</organism>
<reference evidence="2 3" key="1">
    <citation type="submission" date="2017-03" db="EMBL/GenBank/DDBJ databases">
        <title>Lifting the veil on microbial sulfur biogeochemistry in mining wastewaters.</title>
        <authorList>
            <person name="Kantor R.S."/>
            <person name="Colenbrander Nelson T."/>
            <person name="Marshall S."/>
            <person name="Bennett D."/>
            <person name="Apte S."/>
            <person name="Camacho D."/>
            <person name="Thomas B.C."/>
            <person name="Warren L.A."/>
            <person name="Banfield J.F."/>
        </authorList>
    </citation>
    <scope>NUCLEOTIDE SEQUENCE [LARGE SCALE GENOMIC DNA]</scope>
    <source>
        <strain evidence="2">32-69-9</strain>
    </source>
</reference>
<feature type="domain" description="Polymerase beta nucleotidyltransferase" evidence="1">
    <location>
        <begin position="17"/>
        <end position="92"/>
    </location>
</feature>
<dbReference type="AlphaFoldDB" id="A0A258FNN0"/>
<dbReference type="InterPro" id="IPR043519">
    <property type="entry name" value="NT_sf"/>
</dbReference>
<name>A0A258FNN0_9CAUL</name>
<protein>
    <recommendedName>
        <fullName evidence="1">Polymerase beta nucleotidyltransferase domain-containing protein</fullName>
    </recommendedName>
</protein>
<evidence type="ECO:0000259" key="1">
    <source>
        <dbReference type="Pfam" id="PF18765"/>
    </source>
</evidence>
<evidence type="ECO:0000313" key="3">
    <source>
        <dbReference type="Proteomes" id="UP000215595"/>
    </source>
</evidence>
<dbReference type="PANTHER" id="PTHR43852:SF3">
    <property type="entry name" value="NUCLEOTIDYLTRANSFERASE"/>
    <property type="match status" value="1"/>
</dbReference>
<comment type="caution">
    <text evidence="2">The sequence shown here is derived from an EMBL/GenBank/DDBJ whole genome shotgun (WGS) entry which is preliminary data.</text>
</comment>
<dbReference type="NCBIfam" id="NF047752">
    <property type="entry name" value="MntA_antitoxin"/>
    <property type="match status" value="1"/>
</dbReference>
<gene>
    <name evidence="2" type="ORF">B7Z01_08585</name>
</gene>
<dbReference type="InterPro" id="IPR052930">
    <property type="entry name" value="TA_antitoxin_MntA"/>
</dbReference>
<dbReference type="Pfam" id="PF18765">
    <property type="entry name" value="Polbeta"/>
    <property type="match status" value="1"/>
</dbReference>
<dbReference type="SUPFAM" id="SSF81301">
    <property type="entry name" value="Nucleotidyltransferase"/>
    <property type="match status" value="1"/>
</dbReference>
<proteinExistence type="predicted"/>
<dbReference type="InterPro" id="IPR041633">
    <property type="entry name" value="Polbeta"/>
</dbReference>
<dbReference type="CDD" id="cd05403">
    <property type="entry name" value="NT_KNTase_like"/>
    <property type="match status" value="1"/>
</dbReference>
<dbReference type="EMBL" id="NCEB01000015">
    <property type="protein sequence ID" value="OYX33608.1"/>
    <property type="molecule type" value="Genomic_DNA"/>
</dbReference>
<dbReference type="Gene3D" id="3.30.460.10">
    <property type="entry name" value="Beta Polymerase, domain 2"/>
    <property type="match status" value="1"/>
</dbReference>
<dbReference type="PANTHER" id="PTHR43852">
    <property type="entry name" value="NUCLEOTIDYLTRANSFERASE"/>
    <property type="match status" value="1"/>
</dbReference>
<evidence type="ECO:0000313" key="2">
    <source>
        <dbReference type="EMBL" id="OYX33608.1"/>
    </source>
</evidence>
<sequence>MSPDAAIPILERLIHGLAAVYVFGSAARGDMRADSDLDLAIVVDGVLPSKVRYEAKLAVEDALRIDVDLVDLATASPILGREVLLEGRRIATPNALVADLAEIRLMRDYEDLKERRRGIEADIMTRGRVLA</sequence>
<dbReference type="Proteomes" id="UP000215595">
    <property type="component" value="Unassembled WGS sequence"/>
</dbReference>